<reference evidence="1 2" key="1">
    <citation type="submission" date="2019-02" db="EMBL/GenBank/DDBJ databases">
        <title>Deep-cultivation of Planctomycetes and their phenomic and genomic characterization uncovers novel biology.</title>
        <authorList>
            <person name="Wiegand S."/>
            <person name="Jogler M."/>
            <person name="Boedeker C."/>
            <person name="Pinto D."/>
            <person name="Vollmers J."/>
            <person name="Rivas-Marin E."/>
            <person name="Kohn T."/>
            <person name="Peeters S.H."/>
            <person name="Heuer A."/>
            <person name="Rast P."/>
            <person name="Oberbeckmann S."/>
            <person name="Bunk B."/>
            <person name="Jeske O."/>
            <person name="Meyerdierks A."/>
            <person name="Storesund J.E."/>
            <person name="Kallscheuer N."/>
            <person name="Luecker S."/>
            <person name="Lage O.M."/>
            <person name="Pohl T."/>
            <person name="Merkel B.J."/>
            <person name="Hornburger P."/>
            <person name="Mueller R.-W."/>
            <person name="Bruemmer F."/>
            <person name="Labrenz M."/>
            <person name="Spormann A.M."/>
            <person name="Op Den Camp H."/>
            <person name="Overmann J."/>
            <person name="Amann R."/>
            <person name="Jetten M.S.M."/>
            <person name="Mascher T."/>
            <person name="Medema M.H."/>
            <person name="Devos D.P."/>
            <person name="Kaster A.-K."/>
            <person name="Ovreas L."/>
            <person name="Rohde M."/>
            <person name="Galperin M.Y."/>
            <person name="Jogler C."/>
        </authorList>
    </citation>
    <scope>NUCLEOTIDE SEQUENCE [LARGE SCALE GENOMIC DNA]</scope>
    <source>
        <strain evidence="1 2">KOR42</strain>
    </source>
</reference>
<evidence type="ECO:0000313" key="2">
    <source>
        <dbReference type="Proteomes" id="UP000317243"/>
    </source>
</evidence>
<organism evidence="1 2">
    <name type="scientific">Thalassoglobus neptunius</name>
    <dbReference type="NCBI Taxonomy" id="1938619"/>
    <lineage>
        <taxon>Bacteria</taxon>
        <taxon>Pseudomonadati</taxon>
        <taxon>Planctomycetota</taxon>
        <taxon>Planctomycetia</taxon>
        <taxon>Planctomycetales</taxon>
        <taxon>Planctomycetaceae</taxon>
        <taxon>Thalassoglobus</taxon>
    </lineage>
</organism>
<dbReference type="EMBL" id="SIHI01000001">
    <property type="protein sequence ID" value="TWT57702.1"/>
    <property type="molecule type" value="Genomic_DNA"/>
</dbReference>
<accession>A0A5C5X6R0</accession>
<name>A0A5C5X6R0_9PLAN</name>
<comment type="caution">
    <text evidence="1">The sequence shown here is derived from an EMBL/GenBank/DDBJ whole genome shotgun (WGS) entry which is preliminary data.</text>
</comment>
<proteinExistence type="predicted"/>
<dbReference type="Proteomes" id="UP000317243">
    <property type="component" value="Unassembled WGS sequence"/>
</dbReference>
<sequence length="145" mass="17019">MPKTKEVVDQSEFESLSFPPELMPEVIVSRAKLDSLPVRKLPLSKAFRMVVEDREIETCQDLREFWKLLRSKKKPEDVRVPKSMQRLLGLRFSDEAICPGCGRLKIFYQSWWLCEAACEEYSRLQGYGVLEFRELSKVFPERVSK</sequence>
<evidence type="ECO:0000313" key="1">
    <source>
        <dbReference type="EMBL" id="TWT57702.1"/>
    </source>
</evidence>
<keyword evidence="2" id="KW-1185">Reference proteome</keyword>
<dbReference type="AlphaFoldDB" id="A0A5C5X6R0"/>
<dbReference type="RefSeq" id="WP_146507574.1">
    <property type="nucleotide sequence ID" value="NZ_SIHI01000001.1"/>
</dbReference>
<protein>
    <submittedName>
        <fullName evidence="1">Uncharacterized protein</fullName>
    </submittedName>
</protein>
<gene>
    <name evidence="1" type="ORF">KOR42_10660</name>
</gene>